<sequence length="401" mass="44168">MGTAISMWRYGTLVAILWTCLAASSVSCDGGGRDAHTVKQVLGQEYENAKCLDGTPGAYYANVNTKANGTWVIYLNGGGECVDENQCAARAKTKLGSSKLMDDELWMNYGVLDTNESTNPQFYEANFVRIGYCSGDLYLGSRQEPDDSGLLFQGRFIVHGVLDDLQNKYGFLDSADTIVFGGESAGGIGSLALMDEVASSLRLMGSKARFFGSIQGGYYFLNDRVYEGTHPKPGNYIPWGTDAFPKYVEYWGAEDGLPKACVDANPQEPWRCIVADFSFPHVETPVFVAEALTDKTVLPLHTGMPGTPPLTQDEREYTYYWSMEMSTSIQRNVLRRPAGPGLFAIACWTHTSFEEGRMIKQTTHLDALSRWMAGEDVRLLDPCGTMLCNPTCPPTTSRPEH</sequence>
<dbReference type="EMBL" id="CP151509">
    <property type="protein sequence ID" value="WZN64483.1"/>
    <property type="molecule type" value="Genomic_DNA"/>
</dbReference>
<dbReference type="GO" id="GO:0071555">
    <property type="term" value="P:cell wall organization"/>
    <property type="evidence" value="ECO:0007669"/>
    <property type="project" value="UniProtKB-KW"/>
</dbReference>
<proteinExistence type="inferred from homology"/>
<organism evidence="6 7">
    <name type="scientific">Chloropicon roscoffensis</name>
    <dbReference type="NCBI Taxonomy" id="1461544"/>
    <lineage>
        <taxon>Eukaryota</taxon>
        <taxon>Viridiplantae</taxon>
        <taxon>Chlorophyta</taxon>
        <taxon>Chloropicophyceae</taxon>
        <taxon>Chloropicales</taxon>
        <taxon>Chloropicaceae</taxon>
        <taxon>Chloropicon</taxon>
    </lineage>
</organism>
<keyword evidence="4 5" id="KW-0134">Cell wall</keyword>
<keyword evidence="5" id="KW-0732">Signal</keyword>
<evidence type="ECO:0000313" key="6">
    <source>
        <dbReference type="EMBL" id="WZN64483.1"/>
    </source>
</evidence>
<comment type="similarity">
    <text evidence="3 5">Belongs to the pectinacetylesterase family.</text>
</comment>
<evidence type="ECO:0000256" key="5">
    <source>
        <dbReference type="RuleBase" id="RU363114"/>
    </source>
</evidence>
<gene>
    <name evidence="6" type="ORF">HKI87_09g60400</name>
</gene>
<keyword evidence="5" id="KW-0961">Cell wall biogenesis/degradation</keyword>
<dbReference type="AlphaFoldDB" id="A0AAX4PEY8"/>
<keyword evidence="7" id="KW-1185">Reference proteome</keyword>
<reference evidence="6 7" key="1">
    <citation type="submission" date="2024-03" db="EMBL/GenBank/DDBJ databases">
        <title>Complete genome sequence of the green alga Chloropicon roscoffensis RCC1871.</title>
        <authorList>
            <person name="Lemieux C."/>
            <person name="Pombert J.-F."/>
            <person name="Otis C."/>
            <person name="Turmel M."/>
        </authorList>
    </citation>
    <scope>NUCLEOTIDE SEQUENCE [LARGE SCALE GENOMIC DNA]</scope>
    <source>
        <strain evidence="6 7">RCC1871</strain>
    </source>
</reference>
<dbReference type="Pfam" id="PF03283">
    <property type="entry name" value="PAE"/>
    <property type="match status" value="1"/>
</dbReference>
<dbReference type="Proteomes" id="UP001472866">
    <property type="component" value="Chromosome 09"/>
</dbReference>
<dbReference type="GO" id="GO:0016787">
    <property type="term" value="F:hydrolase activity"/>
    <property type="evidence" value="ECO:0007669"/>
    <property type="project" value="UniProtKB-KW"/>
</dbReference>
<keyword evidence="5" id="KW-0378">Hydrolase</keyword>
<evidence type="ECO:0000256" key="3">
    <source>
        <dbReference type="ARBA" id="ARBA00005784"/>
    </source>
</evidence>
<evidence type="ECO:0000256" key="2">
    <source>
        <dbReference type="ARBA" id="ARBA00004191"/>
    </source>
</evidence>
<dbReference type="InterPro" id="IPR004963">
    <property type="entry name" value="PAE/NOTUM"/>
</dbReference>
<accession>A0AAX4PEY8</accession>
<feature type="signal peptide" evidence="5">
    <location>
        <begin position="1"/>
        <end position="23"/>
    </location>
</feature>
<comment type="subcellular location">
    <subcellularLocation>
        <location evidence="2 5">Secreted</location>
        <location evidence="2 5">Cell wall</location>
    </subcellularLocation>
</comment>
<evidence type="ECO:0000256" key="1">
    <source>
        <dbReference type="ARBA" id="ARBA00003534"/>
    </source>
</evidence>
<dbReference type="EC" id="3.1.1.-" evidence="5"/>
<dbReference type="PANTHER" id="PTHR21562:SF122">
    <property type="entry name" value="PALMITOLEOYL-PROTEIN CARBOXYLESTERASE NOTUM"/>
    <property type="match status" value="1"/>
</dbReference>
<protein>
    <recommendedName>
        <fullName evidence="5">Pectin acetylesterase</fullName>
        <ecNumber evidence="5">3.1.1.-</ecNumber>
    </recommendedName>
</protein>
<keyword evidence="5" id="KW-0964">Secreted</keyword>
<evidence type="ECO:0000256" key="4">
    <source>
        <dbReference type="ARBA" id="ARBA00022512"/>
    </source>
</evidence>
<evidence type="ECO:0000313" key="7">
    <source>
        <dbReference type="Proteomes" id="UP001472866"/>
    </source>
</evidence>
<feature type="chain" id="PRO_5043112437" description="Pectin acetylesterase" evidence="5">
    <location>
        <begin position="24"/>
        <end position="401"/>
    </location>
</feature>
<dbReference type="PANTHER" id="PTHR21562">
    <property type="entry name" value="NOTUM-RELATED"/>
    <property type="match status" value="1"/>
</dbReference>
<name>A0AAX4PEY8_9CHLO</name>
<comment type="function">
    <text evidence="1 5">Hydrolyzes acetyl esters in homogalacturonan regions of pectin. In type I primary cell wall, galacturonic acid residues of pectin can be acetylated at the O-2 and O-3 positions. Decreasing the degree of acetylation of pectin gels in vitro alters their physical properties.</text>
</comment>